<dbReference type="EMBL" id="AYCK01006075">
    <property type="status" value="NOT_ANNOTATED_CDS"/>
    <property type="molecule type" value="Genomic_DNA"/>
</dbReference>
<dbReference type="GO" id="GO:0006508">
    <property type="term" value="P:proteolysis"/>
    <property type="evidence" value="ECO:0007669"/>
    <property type="project" value="UniProtKB-KW"/>
</dbReference>
<dbReference type="GeneTree" id="ENSGT00940000166780"/>
<keyword evidence="9" id="KW-0597">Phosphoprotein</keyword>
<dbReference type="PANTHER" id="PTHR24278">
    <property type="entry name" value="COAGULATION FACTOR"/>
    <property type="match status" value="1"/>
</dbReference>
<reference evidence="29" key="3">
    <citation type="submission" date="2025-09" db="UniProtKB">
        <authorList>
            <consortium name="Ensembl"/>
        </authorList>
    </citation>
    <scope>IDENTIFICATION</scope>
</reference>
<dbReference type="Gene3D" id="2.10.25.10">
    <property type="entry name" value="Laminin"/>
    <property type="match status" value="2"/>
</dbReference>
<keyword evidence="6" id="KW-0301">Gamma-carboxyglutamic acid</keyword>
<dbReference type="GO" id="GO:0005615">
    <property type="term" value="C:extracellular space"/>
    <property type="evidence" value="ECO:0007669"/>
    <property type="project" value="TreeGrafter"/>
</dbReference>
<dbReference type="FunFam" id="2.10.25.10:FF:000162">
    <property type="entry name" value="Coagulation factor X (Predicted)"/>
    <property type="match status" value="1"/>
</dbReference>
<dbReference type="FunFam" id="2.40.10.10:FF:000013">
    <property type="entry name" value="Coagulation factor X"/>
    <property type="match status" value="1"/>
</dbReference>
<evidence type="ECO:0000256" key="20">
    <source>
        <dbReference type="ARBA" id="ARBA00023157"/>
    </source>
</evidence>
<feature type="domain" description="Gla" evidence="28">
    <location>
        <begin position="88"/>
        <end position="134"/>
    </location>
</feature>
<evidence type="ECO:0000256" key="24">
    <source>
        <dbReference type="RuleBase" id="RU363034"/>
    </source>
</evidence>
<dbReference type="SMART" id="SM00179">
    <property type="entry name" value="EGF_CA"/>
    <property type="match status" value="1"/>
</dbReference>
<evidence type="ECO:0000259" key="27">
    <source>
        <dbReference type="PROSITE" id="PS50240"/>
    </source>
</evidence>
<comment type="function">
    <text evidence="2">Factor IX is a vitamin K-dependent plasma protein that participates in the intrinsic pathway of blood coagulation by converting factor X to its active form in the presence of Ca(2+) ions, phospholipids, and factor VIIIa.</text>
</comment>
<keyword evidence="7" id="KW-0964">Secreted</keyword>
<dbReference type="InterPro" id="IPR001314">
    <property type="entry name" value="Peptidase_S1A"/>
</dbReference>
<dbReference type="SUPFAM" id="SSF57630">
    <property type="entry name" value="GLA-domain"/>
    <property type="match status" value="1"/>
</dbReference>
<reference evidence="29" key="2">
    <citation type="submission" date="2025-08" db="UniProtKB">
        <authorList>
            <consortium name="Ensembl"/>
        </authorList>
    </citation>
    <scope>IDENTIFICATION</scope>
</reference>
<feature type="disulfide bond" evidence="23">
    <location>
        <begin position="160"/>
        <end position="169"/>
    </location>
</feature>
<evidence type="ECO:0000256" key="11">
    <source>
        <dbReference type="ARBA" id="ARBA00022696"/>
    </source>
</evidence>
<protein>
    <recommendedName>
        <fullName evidence="5">Coagulation factor IX</fullName>
        <ecNumber evidence="4">3.4.21.22</ecNumber>
    </recommendedName>
    <alternativeName>
        <fullName evidence="22">Christmas factor</fullName>
    </alternativeName>
</protein>
<dbReference type="InterPro" id="IPR018097">
    <property type="entry name" value="EGF_Ca-bd_CS"/>
</dbReference>
<evidence type="ECO:0000256" key="16">
    <source>
        <dbReference type="ARBA" id="ARBA00022837"/>
    </source>
</evidence>
<dbReference type="FunFam" id="4.10.740.10:FF:000001">
    <property type="entry name" value="vitamin K-dependent protein S"/>
    <property type="match status" value="1"/>
</dbReference>
<evidence type="ECO:0000256" key="4">
    <source>
        <dbReference type="ARBA" id="ARBA00012066"/>
    </source>
</evidence>
<dbReference type="Pfam" id="PF00089">
    <property type="entry name" value="Trypsin"/>
    <property type="match status" value="1"/>
</dbReference>
<dbReference type="CDD" id="cd00190">
    <property type="entry name" value="Tryp_SPc"/>
    <property type="match status" value="1"/>
</dbReference>
<dbReference type="PROSITE" id="PS50026">
    <property type="entry name" value="EGF_3"/>
    <property type="match status" value="1"/>
</dbReference>
<dbReference type="GO" id="GO:0007596">
    <property type="term" value="P:blood coagulation"/>
    <property type="evidence" value="ECO:0007669"/>
    <property type="project" value="UniProtKB-KW"/>
</dbReference>
<dbReference type="SMART" id="SM00020">
    <property type="entry name" value="Tryp_SPc"/>
    <property type="match status" value="1"/>
</dbReference>
<dbReference type="eggNOG" id="ENOG502QUEV">
    <property type="taxonomic scope" value="Eukaryota"/>
</dbReference>
<evidence type="ECO:0000256" key="17">
    <source>
        <dbReference type="ARBA" id="ARBA00022842"/>
    </source>
</evidence>
<evidence type="ECO:0000256" key="6">
    <source>
        <dbReference type="ARBA" id="ARBA00022479"/>
    </source>
</evidence>
<keyword evidence="18" id="KW-0094">Blood coagulation</keyword>
<evidence type="ECO:0000256" key="2">
    <source>
        <dbReference type="ARBA" id="ARBA00002741"/>
    </source>
</evidence>
<dbReference type="PROSITE" id="PS50998">
    <property type="entry name" value="GLA_2"/>
    <property type="match status" value="1"/>
</dbReference>
<keyword evidence="30" id="KW-1185">Reference proteome</keyword>
<dbReference type="GO" id="GO:0004252">
    <property type="term" value="F:serine-type endopeptidase activity"/>
    <property type="evidence" value="ECO:0007669"/>
    <property type="project" value="UniProtKB-EC"/>
</dbReference>
<dbReference type="InterPro" id="IPR009003">
    <property type="entry name" value="Peptidase_S1_PA"/>
</dbReference>
<evidence type="ECO:0000256" key="22">
    <source>
        <dbReference type="ARBA" id="ARBA00031357"/>
    </source>
</evidence>
<keyword evidence="14 24" id="KW-0378">Hydrolase</keyword>
<evidence type="ECO:0000256" key="9">
    <source>
        <dbReference type="ARBA" id="ARBA00022553"/>
    </source>
</evidence>
<dbReference type="InterPro" id="IPR035972">
    <property type="entry name" value="GLA-like_dom_SF"/>
</dbReference>
<keyword evidence="11" id="KW-0356">Hemostasis</keyword>
<feature type="domain" description="Peptidase S1" evidence="27">
    <location>
        <begin position="306"/>
        <end position="542"/>
    </location>
</feature>
<reference evidence="30" key="1">
    <citation type="submission" date="2013-10" db="EMBL/GenBank/DDBJ databases">
        <authorList>
            <person name="Schartl M."/>
            <person name="Warren W."/>
        </authorList>
    </citation>
    <scope>NUCLEOTIDE SEQUENCE [LARGE SCALE GENOMIC DNA]</scope>
    <source>
        <strain evidence="30">female</strain>
    </source>
</reference>
<evidence type="ECO:0000256" key="23">
    <source>
        <dbReference type="PROSITE-ProRule" id="PRU00076"/>
    </source>
</evidence>
<dbReference type="InterPro" id="IPR000152">
    <property type="entry name" value="EGF-type_Asp/Asn_hydroxyl_site"/>
</dbReference>
<evidence type="ECO:0000259" key="28">
    <source>
        <dbReference type="PROSITE" id="PS50998"/>
    </source>
</evidence>
<evidence type="ECO:0000313" key="30">
    <source>
        <dbReference type="Proteomes" id="UP000028760"/>
    </source>
</evidence>
<dbReference type="InterPro" id="IPR033116">
    <property type="entry name" value="TRYPSIN_SER"/>
</dbReference>
<dbReference type="GO" id="GO:0005509">
    <property type="term" value="F:calcium ion binding"/>
    <property type="evidence" value="ECO:0007669"/>
    <property type="project" value="InterPro"/>
</dbReference>
<feature type="region of interest" description="Disordered" evidence="25">
    <location>
        <begin position="244"/>
        <end position="265"/>
    </location>
</feature>
<evidence type="ECO:0000256" key="12">
    <source>
        <dbReference type="ARBA" id="ARBA00022723"/>
    </source>
</evidence>
<comment type="catalytic activity">
    <reaction evidence="1">
        <text>Selective cleavage of Arg-|-Ile bond in factor X to form factor Xa.</text>
        <dbReference type="EC" id="3.4.21.22"/>
    </reaction>
</comment>
<dbReference type="InterPro" id="IPR050442">
    <property type="entry name" value="Peptidase_S1_coag_factors"/>
</dbReference>
<keyword evidence="12" id="KW-0479">Metal-binding</keyword>
<keyword evidence="20 23" id="KW-1015">Disulfide bond</keyword>
<organism evidence="29 30">
    <name type="scientific">Poecilia formosa</name>
    <name type="common">Amazon molly</name>
    <name type="synonym">Limia formosa</name>
    <dbReference type="NCBI Taxonomy" id="48698"/>
    <lineage>
        <taxon>Eukaryota</taxon>
        <taxon>Metazoa</taxon>
        <taxon>Chordata</taxon>
        <taxon>Craniata</taxon>
        <taxon>Vertebrata</taxon>
        <taxon>Euteleostomi</taxon>
        <taxon>Actinopterygii</taxon>
        <taxon>Neopterygii</taxon>
        <taxon>Teleostei</taxon>
        <taxon>Neoteleostei</taxon>
        <taxon>Acanthomorphata</taxon>
        <taxon>Ovalentaria</taxon>
        <taxon>Atherinomorphae</taxon>
        <taxon>Cyprinodontiformes</taxon>
        <taxon>Poeciliidae</taxon>
        <taxon>Poeciliinae</taxon>
        <taxon>Poecilia</taxon>
    </lineage>
</organism>
<dbReference type="InterPro" id="IPR000294">
    <property type="entry name" value="GLA_domain"/>
</dbReference>
<dbReference type="Proteomes" id="UP000028760">
    <property type="component" value="Unassembled WGS sequence"/>
</dbReference>
<evidence type="ECO:0000256" key="7">
    <source>
        <dbReference type="ARBA" id="ARBA00022525"/>
    </source>
</evidence>
<evidence type="ECO:0000313" key="29">
    <source>
        <dbReference type="Ensembl" id="ENSPFOP00000012768.2"/>
    </source>
</evidence>
<dbReference type="SUPFAM" id="SSF50494">
    <property type="entry name" value="Trypsin-like serine proteases"/>
    <property type="match status" value="1"/>
</dbReference>
<dbReference type="InterPro" id="IPR000742">
    <property type="entry name" value="EGF"/>
</dbReference>
<dbReference type="PROSITE" id="PS00022">
    <property type="entry name" value="EGF_1"/>
    <property type="match status" value="1"/>
</dbReference>
<dbReference type="Pfam" id="PF00594">
    <property type="entry name" value="Gla"/>
    <property type="match status" value="1"/>
</dbReference>
<dbReference type="InterPro" id="IPR001254">
    <property type="entry name" value="Trypsin_dom"/>
</dbReference>
<dbReference type="CDD" id="cd00054">
    <property type="entry name" value="EGF_CA"/>
    <property type="match status" value="1"/>
</dbReference>
<dbReference type="EC" id="3.4.21.22" evidence="4"/>
<evidence type="ECO:0000256" key="13">
    <source>
        <dbReference type="ARBA" id="ARBA00022737"/>
    </source>
</evidence>
<evidence type="ECO:0000256" key="21">
    <source>
        <dbReference type="ARBA" id="ARBA00023180"/>
    </source>
</evidence>
<dbReference type="SMART" id="SM00069">
    <property type="entry name" value="GLA"/>
    <property type="match status" value="1"/>
</dbReference>
<keyword evidence="8 23" id="KW-0245">EGF-like domain</keyword>
<dbReference type="PROSITE" id="PS00010">
    <property type="entry name" value="ASX_HYDROXYL"/>
    <property type="match status" value="1"/>
</dbReference>
<dbReference type="PROSITE" id="PS50240">
    <property type="entry name" value="TRYPSIN_DOM"/>
    <property type="match status" value="1"/>
</dbReference>
<keyword evidence="16" id="KW-0106">Calcium</keyword>
<evidence type="ECO:0000256" key="8">
    <source>
        <dbReference type="ARBA" id="ARBA00022536"/>
    </source>
</evidence>
<evidence type="ECO:0000256" key="14">
    <source>
        <dbReference type="ARBA" id="ARBA00022801"/>
    </source>
</evidence>
<dbReference type="PROSITE" id="PS00135">
    <property type="entry name" value="TRYPSIN_SER"/>
    <property type="match status" value="1"/>
</dbReference>
<feature type="region of interest" description="Disordered" evidence="25">
    <location>
        <begin position="281"/>
        <end position="305"/>
    </location>
</feature>
<keyword evidence="17" id="KW-0460">Magnesium</keyword>
<keyword evidence="19" id="KW-0865">Zymogen</keyword>
<evidence type="ECO:0000256" key="3">
    <source>
        <dbReference type="ARBA" id="ARBA00004613"/>
    </source>
</evidence>
<sequence>MDVNEKADCFSFSLNKQPSNCEGKCANTELYFGAMAQSVSVGFTLKVRMARAFLSLLLLDFHLGSAAPNTLLLSEKTADSFLRRHKRENTGMFEEFLQGNLERECMEEKCNLEEAREIFENDEKTMAFWSRYADGNQCESSPCLNQGSCKDHMGYYICTCVSGFTGTNCEIVLQKRCDVNNGDCKHFCGTIGTFGAKCFCATGYELMSDGVSCEATVEFPCGKTGLTVAKPVVRSFYNPGLPDHLNATSPTNTTPTAAAASTTEPDLDSYDYDDFGQNQSLSDVLSGESNHSENTSAESQTPFKRIVGGRSVAPGEIPWQVGLIAKPSGRLFCGGSILSERWVITAAHCLREAAGSFSVRVGEHNTEITEGREKDYEVLEEQPHPRYNATLDIYNHDIALLYLKEPISFSATVRPICIGPMAFIEDLVKQPSPATVSGWGRTRFMGITSNILQKVEVPLVDQTECKKSSNERITPVMFCAGFYDVAKDACQGDSGGPHAKSYRDTWFLTGIVSWGEECAKEGKYGVYTRVSVYYSWIKYAMSVTKRRLAMDVEYPDS</sequence>
<keyword evidence="10 24" id="KW-0645">Protease</keyword>
<dbReference type="PROSITE" id="PS00134">
    <property type="entry name" value="TRYPSIN_HIS"/>
    <property type="match status" value="1"/>
</dbReference>
<dbReference type="Gene3D" id="4.10.740.10">
    <property type="entry name" value="Coagulation Factor IX"/>
    <property type="match status" value="1"/>
</dbReference>
<dbReference type="PROSITE" id="PS01186">
    <property type="entry name" value="EGF_2"/>
    <property type="match status" value="1"/>
</dbReference>
<feature type="domain" description="EGF-like" evidence="26">
    <location>
        <begin position="134"/>
        <end position="170"/>
    </location>
</feature>
<comment type="caution">
    <text evidence="23">Lacks conserved residue(s) required for the propagation of feature annotation.</text>
</comment>
<evidence type="ECO:0000256" key="1">
    <source>
        <dbReference type="ARBA" id="ARBA00001368"/>
    </source>
</evidence>
<dbReference type="STRING" id="48698.ENSPFOP00000012768"/>
<dbReference type="InterPro" id="IPR017857">
    <property type="entry name" value="Coagulation_fac-like_Gla_dom"/>
</dbReference>
<dbReference type="AlphaFoldDB" id="A0A087Y415"/>
<evidence type="ECO:0000256" key="18">
    <source>
        <dbReference type="ARBA" id="ARBA00023084"/>
    </source>
</evidence>
<evidence type="ECO:0000256" key="19">
    <source>
        <dbReference type="ARBA" id="ARBA00023145"/>
    </source>
</evidence>
<keyword evidence="13" id="KW-0677">Repeat</keyword>
<evidence type="ECO:0000256" key="5">
    <source>
        <dbReference type="ARBA" id="ARBA00019454"/>
    </source>
</evidence>
<proteinExistence type="predicted"/>
<evidence type="ECO:0000256" key="15">
    <source>
        <dbReference type="ARBA" id="ARBA00022825"/>
    </source>
</evidence>
<evidence type="ECO:0000259" key="26">
    <source>
        <dbReference type="PROSITE" id="PS50026"/>
    </source>
</evidence>
<feature type="compositionally biased region" description="Low complexity" evidence="25">
    <location>
        <begin position="246"/>
        <end position="263"/>
    </location>
</feature>
<comment type="subcellular location">
    <subcellularLocation>
        <location evidence="3">Secreted</location>
    </subcellularLocation>
</comment>
<feature type="compositionally biased region" description="Polar residues" evidence="25">
    <location>
        <begin position="281"/>
        <end position="302"/>
    </location>
</feature>
<dbReference type="Ensembl" id="ENSPFOT00000012785.2">
    <property type="protein sequence ID" value="ENSPFOP00000012768.2"/>
    <property type="gene ID" value="ENSPFOG00000012785.2"/>
</dbReference>
<dbReference type="InterPro" id="IPR018114">
    <property type="entry name" value="TRYPSIN_HIS"/>
</dbReference>
<keyword evidence="15 24" id="KW-0720">Serine protease</keyword>
<name>A0A087Y415_POEFO</name>
<evidence type="ECO:0000256" key="25">
    <source>
        <dbReference type="SAM" id="MobiDB-lite"/>
    </source>
</evidence>
<dbReference type="SUPFAM" id="SSF57184">
    <property type="entry name" value="Growth factor receptor domain"/>
    <property type="match status" value="1"/>
</dbReference>
<dbReference type="PRINTS" id="PR00001">
    <property type="entry name" value="GLABLOOD"/>
</dbReference>
<evidence type="ECO:0000256" key="10">
    <source>
        <dbReference type="ARBA" id="ARBA00022670"/>
    </source>
</evidence>
<dbReference type="Pfam" id="PF14670">
    <property type="entry name" value="FXa_inhibition"/>
    <property type="match status" value="1"/>
</dbReference>
<dbReference type="PRINTS" id="PR00722">
    <property type="entry name" value="CHYMOTRYPSIN"/>
</dbReference>
<dbReference type="PROSITE" id="PS00011">
    <property type="entry name" value="GLA_1"/>
    <property type="match status" value="1"/>
</dbReference>
<dbReference type="InterPro" id="IPR043504">
    <property type="entry name" value="Peptidase_S1_PA_chymotrypsin"/>
</dbReference>
<dbReference type="InterPro" id="IPR001881">
    <property type="entry name" value="EGF-like_Ca-bd_dom"/>
</dbReference>
<keyword evidence="21" id="KW-0325">Glycoprotein</keyword>
<dbReference type="PROSITE" id="PS01187">
    <property type="entry name" value="EGF_CA"/>
    <property type="match status" value="1"/>
</dbReference>
<dbReference type="SMART" id="SM00181">
    <property type="entry name" value="EGF"/>
    <property type="match status" value="2"/>
</dbReference>
<dbReference type="InterPro" id="IPR009030">
    <property type="entry name" value="Growth_fac_rcpt_cys_sf"/>
</dbReference>
<accession>A0A087Y415</accession>
<dbReference type="Gene3D" id="2.40.10.10">
    <property type="entry name" value="Trypsin-like serine proteases"/>
    <property type="match status" value="2"/>
</dbReference>
<dbReference type="PANTHER" id="PTHR24278:SF31">
    <property type="entry name" value="COAGULATION FACTOR IX"/>
    <property type="match status" value="1"/>
</dbReference>